<dbReference type="Proteomes" id="UP001488838">
    <property type="component" value="Unassembled WGS sequence"/>
</dbReference>
<dbReference type="EMBL" id="JBBHLL010000496">
    <property type="protein sequence ID" value="KAK7801607.1"/>
    <property type="molecule type" value="Genomic_DNA"/>
</dbReference>
<sequence length="254" mass="28773">MVRLCRNELPQWFGTVEPWTPWVVGTTCPEQSAHRPFGHLLLSSATGSNSSFQDSTVSDTSAPRAAHPRFALEAFECLAASHAAHLCEQLRQFWADHFSRRFSPRRPPLRRLSSISTFYLLDHRTRQAELGLNYGAPRTRLSNETFVFLDGRWTTEGQQARARSPLPSPAGPAWKPPVEPIKSQVLLEENNYLKLQQELLMDMLTETTARLHLLEKKVDADLDPATAARAWQRKMRKHEGASLLVIQPRALGSR</sequence>
<accession>A0AAW0HHL3</accession>
<dbReference type="Pfam" id="PF14645">
    <property type="entry name" value="Chibby"/>
    <property type="match status" value="1"/>
</dbReference>
<protein>
    <recommendedName>
        <fullName evidence="3">Protein chibby homolog 3</fullName>
    </recommendedName>
</protein>
<gene>
    <name evidence="1" type="ORF">U0070_013143</name>
</gene>
<evidence type="ECO:0000313" key="2">
    <source>
        <dbReference type="Proteomes" id="UP001488838"/>
    </source>
</evidence>
<evidence type="ECO:0008006" key="3">
    <source>
        <dbReference type="Google" id="ProtNLM"/>
    </source>
</evidence>
<comment type="caution">
    <text evidence="1">The sequence shown here is derived from an EMBL/GenBank/DDBJ whole genome shotgun (WGS) entry which is preliminary data.</text>
</comment>
<keyword evidence="2" id="KW-1185">Reference proteome</keyword>
<dbReference type="CDD" id="cd07429">
    <property type="entry name" value="Cby_like"/>
    <property type="match status" value="1"/>
</dbReference>
<reference evidence="1 2" key="1">
    <citation type="journal article" date="2023" name="bioRxiv">
        <title>Conserved and derived expression patterns and positive selection on dental genes reveal complex evolutionary context of ever-growing rodent molars.</title>
        <authorList>
            <person name="Calamari Z.T."/>
            <person name="Song A."/>
            <person name="Cohen E."/>
            <person name="Akter M."/>
            <person name="Roy R.D."/>
            <person name="Hallikas O."/>
            <person name="Christensen M.M."/>
            <person name="Li P."/>
            <person name="Marangoni P."/>
            <person name="Jernvall J."/>
            <person name="Klein O.D."/>
        </authorList>
    </citation>
    <scope>NUCLEOTIDE SEQUENCE [LARGE SCALE GENOMIC DNA]</scope>
    <source>
        <strain evidence="1">V071</strain>
    </source>
</reference>
<dbReference type="InterPro" id="IPR028118">
    <property type="entry name" value="Chibby_fam"/>
</dbReference>
<dbReference type="AlphaFoldDB" id="A0AAW0HHL3"/>
<organism evidence="1 2">
    <name type="scientific">Myodes glareolus</name>
    <name type="common">Bank vole</name>
    <name type="synonym">Clethrionomys glareolus</name>
    <dbReference type="NCBI Taxonomy" id="447135"/>
    <lineage>
        <taxon>Eukaryota</taxon>
        <taxon>Metazoa</taxon>
        <taxon>Chordata</taxon>
        <taxon>Craniata</taxon>
        <taxon>Vertebrata</taxon>
        <taxon>Euteleostomi</taxon>
        <taxon>Mammalia</taxon>
        <taxon>Eutheria</taxon>
        <taxon>Euarchontoglires</taxon>
        <taxon>Glires</taxon>
        <taxon>Rodentia</taxon>
        <taxon>Myomorpha</taxon>
        <taxon>Muroidea</taxon>
        <taxon>Cricetidae</taxon>
        <taxon>Arvicolinae</taxon>
        <taxon>Myodes</taxon>
    </lineage>
</organism>
<dbReference type="PANTHER" id="PTHR21533">
    <property type="entry name" value="LEUCINE-RICH PROTEIN"/>
    <property type="match status" value="1"/>
</dbReference>
<dbReference type="PANTHER" id="PTHR21533:SF17">
    <property type="entry name" value="PROTEIN CHIBBY HOMOLOG 3"/>
    <property type="match status" value="1"/>
</dbReference>
<proteinExistence type="predicted"/>
<name>A0AAW0HHL3_MYOGA</name>
<evidence type="ECO:0000313" key="1">
    <source>
        <dbReference type="EMBL" id="KAK7801607.1"/>
    </source>
</evidence>